<organism evidence="1 2">
    <name type="scientific">Gemmobacter fulvus</name>
    <dbReference type="NCBI Taxonomy" id="2840474"/>
    <lineage>
        <taxon>Bacteria</taxon>
        <taxon>Pseudomonadati</taxon>
        <taxon>Pseudomonadota</taxon>
        <taxon>Alphaproteobacteria</taxon>
        <taxon>Rhodobacterales</taxon>
        <taxon>Paracoccaceae</taxon>
        <taxon>Gemmobacter</taxon>
    </lineage>
</organism>
<accession>A0A975S0E1</accession>
<sequence length="69" mass="8264">MVYRKRIRGSQINPLQVSEKYEEKGVLKMLYSSDFDKADYEFEVMQKLKEQEARAQGELKYTAIAIEWR</sequence>
<name>A0A975S0E1_9RHOB</name>
<proteinExistence type="predicted"/>
<reference evidence="1" key="1">
    <citation type="submission" date="2021-06" db="EMBL/GenBank/DDBJ databases">
        <title>Direct submission.</title>
        <authorList>
            <person name="Lee C.-S."/>
            <person name="Jin L."/>
        </authorList>
    </citation>
    <scope>NUCLEOTIDE SEQUENCE</scope>
    <source>
        <strain evidence="1">Con5</strain>
    </source>
</reference>
<dbReference type="RefSeq" id="WP_215507292.1">
    <property type="nucleotide sequence ID" value="NZ_CP076361.1"/>
</dbReference>
<dbReference type="Proteomes" id="UP000679352">
    <property type="component" value="Chromosome"/>
</dbReference>
<dbReference type="AlphaFoldDB" id="A0A975S0E1"/>
<evidence type="ECO:0000313" key="2">
    <source>
        <dbReference type="Proteomes" id="UP000679352"/>
    </source>
</evidence>
<gene>
    <name evidence="1" type="ORF">KM031_14555</name>
</gene>
<dbReference type="EMBL" id="CP076361">
    <property type="protein sequence ID" value="QWK90034.1"/>
    <property type="molecule type" value="Genomic_DNA"/>
</dbReference>
<keyword evidence="2" id="KW-1185">Reference proteome</keyword>
<evidence type="ECO:0000313" key="1">
    <source>
        <dbReference type="EMBL" id="QWK90034.1"/>
    </source>
</evidence>
<protein>
    <submittedName>
        <fullName evidence="1">Uncharacterized protein</fullName>
    </submittedName>
</protein>
<dbReference type="KEGG" id="gfu:KM031_14555"/>